<accession>A0A8S3VBI2</accession>
<dbReference type="AlphaFoldDB" id="A0A8S3VBI2"/>
<dbReference type="Proteomes" id="UP000683360">
    <property type="component" value="Unassembled WGS sequence"/>
</dbReference>
<feature type="region of interest" description="Disordered" evidence="1">
    <location>
        <begin position="1"/>
        <end position="63"/>
    </location>
</feature>
<feature type="compositionally biased region" description="Low complexity" evidence="1">
    <location>
        <begin position="177"/>
        <end position="190"/>
    </location>
</feature>
<dbReference type="EMBL" id="CAJPWZ010003259">
    <property type="protein sequence ID" value="CAG2255086.1"/>
    <property type="molecule type" value="Genomic_DNA"/>
</dbReference>
<feature type="compositionally biased region" description="Polar residues" evidence="1">
    <location>
        <begin position="48"/>
        <end position="63"/>
    </location>
</feature>
<keyword evidence="2" id="KW-1133">Transmembrane helix</keyword>
<keyword evidence="2" id="KW-0472">Membrane</keyword>
<keyword evidence="2" id="KW-0812">Transmembrane</keyword>
<feature type="transmembrane region" description="Helical" evidence="2">
    <location>
        <begin position="218"/>
        <end position="246"/>
    </location>
</feature>
<feature type="compositionally biased region" description="Low complexity" evidence="1">
    <location>
        <begin position="32"/>
        <end position="42"/>
    </location>
</feature>
<dbReference type="OrthoDB" id="6125728at2759"/>
<feature type="compositionally biased region" description="Basic and acidic residues" evidence="1">
    <location>
        <begin position="309"/>
        <end position="318"/>
    </location>
</feature>
<feature type="transmembrane region" description="Helical" evidence="2">
    <location>
        <begin position="1148"/>
        <end position="1171"/>
    </location>
</feature>
<gene>
    <name evidence="3" type="ORF">MEDL_66514</name>
</gene>
<evidence type="ECO:0000256" key="2">
    <source>
        <dbReference type="SAM" id="Phobius"/>
    </source>
</evidence>
<feature type="region of interest" description="Disordered" evidence="1">
    <location>
        <begin position="1207"/>
        <end position="1258"/>
    </location>
</feature>
<feature type="region of interest" description="Disordered" evidence="1">
    <location>
        <begin position="927"/>
        <end position="950"/>
    </location>
</feature>
<sequence length="1258" mass="137193">MANVEDNISTPATTDIYDDMTSTDMPSKLPETSTTDYSTSSSMDEQHPTTMKMMSTDGDVTSQTDQLSTKLTTMADTTVIEITTPTLIKQTTKTESTPTSTQSSTSTQSPASTSTISTASTTTSIKTTSQLHETESTTKHGISAKANKPSTEELNKDETTVAAQLTSPAKRSTNDEQSTQKSQPTPQQTTNKPGVTGSSKDDDFPIEVVAPVASVGGLIIILVIICIVVGMDLGLFVCCWSLFVFVRRNKTGKHKFSVVNFLWRNGCGCNEDTLPHSNTLVEKASTEIKNREKDTYVNPLYDDISLTGKSDRSDRDSMMQEIPSDDDSEDSYRLPESTKIDVEGGVCQGDPSKIVSMCQQSSVISSAIDIDTSLFSNTVVGQRCTCEIIVNSTALSINTLNAPSTLECGTVVTFKLAQNPKIECTTSKEYIDTSIENQGVVEISTTSSTVTDTGYCIQVSTEYADELITMNCYENEVTVTTEIPPMSVMKELLQQNNQTSGAVLDEISRNPNASVLFEPLMSSSELMSLLNNTEQLPSTKETITPMPHNNNTESTSNITETIPVEVVNAVIKQYNGSNSNESDISTVLFEPINSTDIPLMMINTTYTDEIQNVTKNEYTDMNNSSLNLSDRITSTDKYSELVSRNAQLISAHYKTTTENVPSSTSDPSPMNLFYSYLEKEKVTENQLNNAIKEQVTVQSSSVVPDIQPSRDAWSLMLPDDKNKTNEIISKNTDILSSATEQDFLLSDTYKQSTISPSTSDTILSSGFDFEYLKPTMSWEISNLKSLSSALAPSAIVDPITEITSNDMAFMSIVPSTLAIVPTKTSEVTTLTQVTTIVNATSSTLSVNEHQSKAGNFTEMLPPQGIDVFPTNTETITSNLLPTTLAQHVEDTTSVAMSTEPETTTQQFKTIKTTVATTESKTTTQVETTKTTVATTEPETTTQQFETTKTTVATTEPETTTQVETTTTTVPPTTNAFIEAESTTEQAKSTPEETPVNAIPVIPETEHTKEHGHIPIIPETGTTNMHEHIPVIPETRITKEHEHMPAIPETGTTKEHEHIPVIPESVTTKEHEHITEKNRPMKIMPIVPDQNVKQNIRLLPPVNQNELDKIFSGISDNYFTTKVPNTGENLEPQGATEEEDVLSEETVTIIVIGSVIGILALVAVIVILTTILQKRKRSSNMAASKDLELNGKGIDNPLMELERQNAVNSSFGQNGHGTIHEEPELETTEIEGVRNGSASSVPESKPVDTKTQETNDAQL</sequence>
<organism evidence="3 4">
    <name type="scientific">Mytilus edulis</name>
    <name type="common">Blue mussel</name>
    <dbReference type="NCBI Taxonomy" id="6550"/>
    <lineage>
        <taxon>Eukaryota</taxon>
        <taxon>Metazoa</taxon>
        <taxon>Spiralia</taxon>
        <taxon>Lophotrochozoa</taxon>
        <taxon>Mollusca</taxon>
        <taxon>Bivalvia</taxon>
        <taxon>Autobranchia</taxon>
        <taxon>Pteriomorphia</taxon>
        <taxon>Mytilida</taxon>
        <taxon>Mytiloidea</taxon>
        <taxon>Mytilidae</taxon>
        <taxon>Mytilinae</taxon>
        <taxon>Mytilus</taxon>
    </lineage>
</organism>
<feature type="region of interest" description="Disordered" evidence="1">
    <location>
        <begin position="89"/>
        <end position="203"/>
    </location>
</feature>
<reference evidence="3" key="1">
    <citation type="submission" date="2021-03" db="EMBL/GenBank/DDBJ databases">
        <authorList>
            <person name="Bekaert M."/>
        </authorList>
    </citation>
    <scope>NUCLEOTIDE SEQUENCE</scope>
</reference>
<comment type="caution">
    <text evidence="3">The sequence shown here is derived from an EMBL/GenBank/DDBJ whole genome shotgun (WGS) entry which is preliminary data.</text>
</comment>
<evidence type="ECO:0000313" key="3">
    <source>
        <dbReference type="EMBL" id="CAG2255086.1"/>
    </source>
</evidence>
<protein>
    <submittedName>
        <fullName evidence="3">Uncharacterized protein</fullName>
    </submittedName>
</protein>
<name>A0A8S3VBI2_MYTED</name>
<proteinExistence type="predicted"/>
<keyword evidence="4" id="KW-1185">Reference proteome</keyword>
<evidence type="ECO:0000313" key="4">
    <source>
        <dbReference type="Proteomes" id="UP000683360"/>
    </source>
</evidence>
<feature type="compositionally biased region" description="Polar residues" evidence="1">
    <location>
        <begin position="1"/>
        <end position="13"/>
    </location>
</feature>
<feature type="compositionally biased region" description="Low complexity" evidence="1">
    <location>
        <begin position="89"/>
        <end position="129"/>
    </location>
</feature>
<evidence type="ECO:0000256" key="1">
    <source>
        <dbReference type="SAM" id="MobiDB-lite"/>
    </source>
</evidence>
<feature type="compositionally biased region" description="Polar residues" evidence="1">
    <location>
        <begin position="161"/>
        <end position="171"/>
    </location>
</feature>
<feature type="region of interest" description="Disordered" evidence="1">
    <location>
        <begin position="307"/>
        <end position="333"/>
    </location>
</feature>
<feature type="compositionally biased region" description="Basic and acidic residues" evidence="1">
    <location>
        <begin position="150"/>
        <end position="159"/>
    </location>
</feature>